<proteinExistence type="inferred from homology"/>
<evidence type="ECO:0000256" key="1">
    <source>
        <dbReference type="ARBA" id="ARBA00001478"/>
    </source>
</evidence>
<comment type="function">
    <text evidence="2 8">Synthesizes alpha-1,4-glucan chains using ADP-glucose.</text>
</comment>
<dbReference type="GO" id="GO:0005978">
    <property type="term" value="P:glycogen biosynthetic process"/>
    <property type="evidence" value="ECO:0007669"/>
    <property type="project" value="UniProtKB-UniRule"/>
</dbReference>
<dbReference type="Proteomes" id="UP000725649">
    <property type="component" value="Unassembled WGS sequence"/>
</dbReference>
<dbReference type="InterPro" id="IPR013534">
    <property type="entry name" value="Starch_synth_cat_dom"/>
</dbReference>
<evidence type="ECO:0000256" key="4">
    <source>
        <dbReference type="ARBA" id="ARBA00010281"/>
    </source>
</evidence>
<accession>A0A928HFG3</accession>
<evidence type="ECO:0000256" key="3">
    <source>
        <dbReference type="ARBA" id="ARBA00004964"/>
    </source>
</evidence>
<dbReference type="PANTHER" id="PTHR45825:SF11">
    <property type="entry name" value="ALPHA AMYLASE DOMAIN-CONTAINING PROTEIN"/>
    <property type="match status" value="1"/>
</dbReference>
<dbReference type="InterPro" id="IPR011835">
    <property type="entry name" value="GS/SS"/>
</dbReference>
<comment type="similarity">
    <text evidence="4 8">Belongs to the glycosyltransferase 1 family. Bacterial/plant glycogen synthase subfamily.</text>
</comment>
<comment type="catalytic activity">
    <reaction evidence="1 8">
        <text>[(1-&gt;4)-alpha-D-glucosyl](n) + ADP-alpha-D-glucose = [(1-&gt;4)-alpha-D-glucosyl](n+1) + ADP + H(+)</text>
        <dbReference type="Rhea" id="RHEA:18189"/>
        <dbReference type="Rhea" id="RHEA-COMP:9584"/>
        <dbReference type="Rhea" id="RHEA-COMP:9587"/>
        <dbReference type="ChEBI" id="CHEBI:15378"/>
        <dbReference type="ChEBI" id="CHEBI:15444"/>
        <dbReference type="ChEBI" id="CHEBI:57498"/>
        <dbReference type="ChEBI" id="CHEBI:456216"/>
        <dbReference type="EC" id="2.4.1.21"/>
    </reaction>
</comment>
<evidence type="ECO:0000256" key="5">
    <source>
        <dbReference type="ARBA" id="ARBA00022676"/>
    </source>
</evidence>
<gene>
    <name evidence="8" type="primary">glgA</name>
    <name evidence="11" type="ORF">E7027_00290</name>
</gene>
<dbReference type="EC" id="2.4.1.21" evidence="8"/>
<keyword evidence="6 8" id="KW-0808">Transferase</keyword>
<organism evidence="11 12">
    <name type="scientific">Candidatus Avelusimicrobium gallicola</name>
    <dbReference type="NCBI Taxonomy" id="2562704"/>
    <lineage>
        <taxon>Bacteria</taxon>
        <taxon>Pseudomonadati</taxon>
        <taxon>Elusimicrobiota</taxon>
        <taxon>Elusimicrobia</taxon>
        <taxon>Elusimicrobiales</taxon>
        <taxon>Elusimicrobiaceae</taxon>
        <taxon>Candidatus Avelusimicrobium</taxon>
    </lineage>
</organism>
<dbReference type="NCBIfam" id="TIGR02095">
    <property type="entry name" value="glgA"/>
    <property type="match status" value="1"/>
</dbReference>
<dbReference type="Pfam" id="PF08323">
    <property type="entry name" value="Glyco_transf_5"/>
    <property type="match status" value="1"/>
</dbReference>
<evidence type="ECO:0000259" key="10">
    <source>
        <dbReference type="Pfam" id="PF08323"/>
    </source>
</evidence>
<dbReference type="SUPFAM" id="SSF53756">
    <property type="entry name" value="UDP-Glycosyltransferase/glycogen phosphorylase"/>
    <property type="match status" value="1"/>
</dbReference>
<comment type="pathway">
    <text evidence="3 8">Glycan biosynthesis; glycogen biosynthesis.</text>
</comment>
<feature type="domain" description="Glycosyl transferase family 1" evidence="9">
    <location>
        <begin position="292"/>
        <end position="452"/>
    </location>
</feature>
<keyword evidence="5 8" id="KW-0328">Glycosyltransferase</keyword>
<feature type="domain" description="Starch synthase catalytic" evidence="10">
    <location>
        <begin position="2"/>
        <end position="242"/>
    </location>
</feature>
<dbReference type="Pfam" id="PF00534">
    <property type="entry name" value="Glycos_transf_1"/>
    <property type="match status" value="1"/>
</dbReference>
<evidence type="ECO:0000313" key="12">
    <source>
        <dbReference type="Proteomes" id="UP000725649"/>
    </source>
</evidence>
<dbReference type="PANTHER" id="PTHR45825">
    <property type="entry name" value="GRANULE-BOUND STARCH SYNTHASE 1, CHLOROPLASTIC/AMYLOPLASTIC"/>
    <property type="match status" value="1"/>
</dbReference>
<dbReference type="Gene3D" id="3.40.50.2000">
    <property type="entry name" value="Glycogen Phosphorylase B"/>
    <property type="match status" value="2"/>
</dbReference>
<dbReference type="AlphaFoldDB" id="A0A928HFG3"/>
<evidence type="ECO:0000256" key="8">
    <source>
        <dbReference type="HAMAP-Rule" id="MF_00484"/>
    </source>
</evidence>
<evidence type="ECO:0000256" key="6">
    <source>
        <dbReference type="ARBA" id="ARBA00022679"/>
    </source>
</evidence>
<dbReference type="InterPro" id="IPR001296">
    <property type="entry name" value="Glyco_trans_1"/>
</dbReference>
<dbReference type="GO" id="GO:0009011">
    <property type="term" value="F:alpha-1,4-glucan glucosyltransferase (ADP-glucose donor) activity"/>
    <property type="evidence" value="ECO:0007669"/>
    <property type="project" value="UniProtKB-UniRule"/>
</dbReference>
<feature type="binding site" evidence="8">
    <location>
        <position position="15"/>
    </location>
    <ligand>
        <name>ADP-alpha-D-glucose</name>
        <dbReference type="ChEBI" id="CHEBI:57498"/>
    </ligand>
</feature>
<protein>
    <recommendedName>
        <fullName evidence="8">Glycogen synthase</fullName>
        <ecNumber evidence="8">2.4.1.21</ecNumber>
    </recommendedName>
    <alternativeName>
        <fullName evidence="8">Starch [bacterial glycogen] synthase</fullName>
    </alternativeName>
</protein>
<reference evidence="11" key="1">
    <citation type="submission" date="2019-04" db="EMBL/GenBank/DDBJ databases">
        <title>Evolution of Biomass-Degrading Anaerobic Consortia Revealed by Metagenomics.</title>
        <authorList>
            <person name="Peng X."/>
        </authorList>
    </citation>
    <scope>NUCLEOTIDE SEQUENCE</scope>
    <source>
        <strain evidence="11">SIG66</strain>
    </source>
</reference>
<evidence type="ECO:0000256" key="7">
    <source>
        <dbReference type="ARBA" id="ARBA00023056"/>
    </source>
</evidence>
<sequence>MNIVLAASEAFPFCKTGGLADVVGALCQQFASRKGNKVLLFLPHYRNIVRVSSLKVVPGVFLIPIGDRIEQVSLSYVNWGNVLVFFVGNRKYFDRPSLYHTKEGEYADNDERFILFNRAVLEGCKFIGFRPDLIHCHDWQTGLIPAYLKTVYKLDAFYTRTRCLYTIHNIAYQGHYSYSSFRKAGFHPVDYTPEKFEYYGGISFLKSGLVFADNINTVSPNYAREVQNDPAMGFGLEGLLRHRSANFCGIVNGIDTEVWDPELDPVLPVGYDASESAKGKLAAKLALQQQCKLEQDPEKPLIGIVSRLDYQKGLDIVLDLIEKYKNRAQFVILGMGDPMLEKAYQSLARNNPGKISYNGRLDEELAHRIYAGSDLFLMPSRFEPCGLSQLIAMQYGALPIVSKVGGLVDTVRGYHPGNEETATGFFIEKYSQKGICETLEFALSVYNNRTVWTRLVKNAMRQDLSWDKSAKAYLELYSKTIV</sequence>
<dbReference type="CDD" id="cd03791">
    <property type="entry name" value="GT5_Glycogen_synthase_DULL1-like"/>
    <property type="match status" value="1"/>
</dbReference>
<evidence type="ECO:0000259" key="9">
    <source>
        <dbReference type="Pfam" id="PF00534"/>
    </source>
</evidence>
<keyword evidence="7 8" id="KW-0320">Glycogen biosynthesis</keyword>
<evidence type="ECO:0000313" key="11">
    <source>
        <dbReference type="EMBL" id="MBE6420581.1"/>
    </source>
</evidence>
<comment type="caution">
    <text evidence="11">The sequence shown here is derived from an EMBL/GenBank/DDBJ whole genome shotgun (WGS) entry which is preliminary data.</text>
</comment>
<evidence type="ECO:0000256" key="2">
    <source>
        <dbReference type="ARBA" id="ARBA00002764"/>
    </source>
</evidence>
<dbReference type="EMBL" id="SUVG01000001">
    <property type="protein sequence ID" value="MBE6420581.1"/>
    <property type="molecule type" value="Genomic_DNA"/>
</dbReference>
<name>A0A928HFG3_9BACT</name>
<dbReference type="GO" id="GO:0004373">
    <property type="term" value="F:alpha-1,4-glucan glucosyltransferase (UDP-glucose donor) activity"/>
    <property type="evidence" value="ECO:0007669"/>
    <property type="project" value="InterPro"/>
</dbReference>
<dbReference type="HAMAP" id="MF_00484">
    <property type="entry name" value="Glycogen_synth"/>
    <property type="match status" value="1"/>
</dbReference>